<dbReference type="InterPro" id="IPR008258">
    <property type="entry name" value="Transglycosylase_SLT_dom_1"/>
</dbReference>
<keyword evidence="4" id="KW-1185">Reference proteome</keyword>
<proteinExistence type="predicted"/>
<dbReference type="EMBL" id="CTRP01000005">
    <property type="protein sequence ID" value="CQR71685.1"/>
    <property type="molecule type" value="Genomic_DNA"/>
</dbReference>
<keyword evidence="1" id="KW-1133">Transmembrane helix</keyword>
<keyword evidence="1" id="KW-0812">Transmembrane</keyword>
<dbReference type="GO" id="GO:0016779">
    <property type="term" value="F:nucleotidyltransferase activity"/>
    <property type="evidence" value="ECO:0007669"/>
    <property type="project" value="UniProtKB-KW"/>
</dbReference>
<organism evidence="3 4">
    <name type="scientific">Sporomusa ovata</name>
    <dbReference type="NCBI Taxonomy" id="2378"/>
    <lineage>
        <taxon>Bacteria</taxon>
        <taxon>Bacillati</taxon>
        <taxon>Bacillota</taxon>
        <taxon>Negativicutes</taxon>
        <taxon>Selenomonadales</taxon>
        <taxon>Sporomusaceae</taxon>
        <taxon>Sporomusa</taxon>
    </lineage>
</organism>
<sequence>MLDVIKSYLVGLGFQVNQSEFAKAQGAINDLGRTVQSATSGMSKNFAVAATGITAALTAINTATAGLISQVADADMQYQKFALRLWTTKETAKELKTTLNAMGEDMEDVAWIPELRQQYFELIQLGRQMQTPGDASDQLKYVRSIMFEFKRMKLEVQYAMEWVSYYLIKYLGGPLSSIKKQLGDFNDKLVATMPEWTKKIAGVLATLMNVGISAVRFVKGLYDGFTAFFDMLPRGVSMAIKAFLGFWAILKFTPFGMLSMAIAGVLVLIEDFYGYIDGRKSSKKLAPIWRELIAWFEKVKPLFAEFAQQIAYAQESLKAFWFELKKSDGYAISIKILKDLFVLLKETIQNLRPLFAEAFGEIFKSLAKNGVLDSFRNMFYEIGKAIDDIFNSLTKVMKQLGLLSSSPKYKGFWSWFGDELSRELKRLADFGTILAKLVQLNWAIMGGKFKEAGEISKSIIGDVGRIFGANNGNGHGTSRSWGGKGDGSFESLVDAISGQESGGDYSAVNGRTGAYGRFQIMPENWPSWSVEAGLPPGSAPTPENQDLVARFKLKQYYDKYGARGAAIAWYAGEGAIDYSANALNRKQGNGDEPSINEYADSITSRMYASAPAARPVSYAPTASVSPVTLPAYTQAYAPAASAANNGYAYSPSLVVNVNVASTNATPDQIAQTTVNKVQQVMGRNTFRQMRDFAGVEIL</sequence>
<dbReference type="Pfam" id="PF01464">
    <property type="entry name" value="SLT"/>
    <property type="match status" value="1"/>
</dbReference>
<evidence type="ECO:0000313" key="3">
    <source>
        <dbReference type="EMBL" id="CQR71685.1"/>
    </source>
</evidence>
<evidence type="ECO:0000259" key="2">
    <source>
        <dbReference type="Pfam" id="PF01464"/>
    </source>
</evidence>
<dbReference type="InterPro" id="IPR023346">
    <property type="entry name" value="Lysozyme-like_dom_sf"/>
</dbReference>
<keyword evidence="3" id="KW-0808">Transferase</keyword>
<dbReference type="RefSeq" id="WP_021168771.1">
    <property type="nucleotide sequence ID" value="NZ_CTRP01000005.1"/>
</dbReference>
<dbReference type="EC" id="2.7.7.-" evidence="3"/>
<dbReference type="Gene3D" id="1.10.530.10">
    <property type="match status" value="1"/>
</dbReference>
<feature type="domain" description="Transglycosylase SLT" evidence="2">
    <location>
        <begin position="488"/>
        <end position="577"/>
    </location>
</feature>
<name>A0A0U1KWP1_9FIRM</name>
<reference evidence="4" key="1">
    <citation type="submission" date="2015-03" db="EMBL/GenBank/DDBJ databases">
        <authorList>
            <person name="Nijsse Bart"/>
        </authorList>
    </citation>
    <scope>NUCLEOTIDE SEQUENCE [LARGE SCALE GENOMIC DNA]</scope>
</reference>
<keyword evidence="1" id="KW-0472">Membrane</keyword>
<protein>
    <submittedName>
        <fullName evidence="3">DNA primase</fullName>
        <ecNumber evidence="3">2.7.7.-</ecNumber>
    </submittedName>
</protein>
<feature type="transmembrane region" description="Helical" evidence="1">
    <location>
        <begin position="200"/>
        <end position="219"/>
    </location>
</feature>
<dbReference type="AlphaFoldDB" id="A0A0U1KWP1"/>
<evidence type="ECO:0000256" key="1">
    <source>
        <dbReference type="SAM" id="Phobius"/>
    </source>
</evidence>
<keyword evidence="3" id="KW-0548">Nucleotidyltransferase</keyword>
<dbReference type="Proteomes" id="UP000049855">
    <property type="component" value="Unassembled WGS sequence"/>
</dbReference>
<dbReference type="SUPFAM" id="SSF53955">
    <property type="entry name" value="Lysozyme-like"/>
    <property type="match status" value="1"/>
</dbReference>
<accession>A0A0U1KWP1</accession>
<gene>
    <name evidence="3" type="ORF">SpAn4DRAFT_3551</name>
</gene>
<evidence type="ECO:0000313" key="4">
    <source>
        <dbReference type="Proteomes" id="UP000049855"/>
    </source>
</evidence>